<dbReference type="PRINTS" id="PR00887">
    <property type="entry name" value="SSRCOGNITION"/>
</dbReference>
<proteinExistence type="inferred from homology"/>
<comment type="similarity">
    <text evidence="1 9">Belongs to the SSRP1 family.</text>
</comment>
<dbReference type="Gene3D" id="2.30.29.150">
    <property type="match status" value="1"/>
</dbReference>
<keyword evidence="4 9" id="KW-0227">DNA damage</keyword>
<dbReference type="InterPro" id="IPR048993">
    <property type="entry name" value="SSRP1-like_PH1"/>
</dbReference>
<keyword evidence="6 9" id="KW-0804">Transcription</keyword>
<evidence type="ECO:0000256" key="4">
    <source>
        <dbReference type="ARBA" id="ARBA00022763"/>
    </source>
</evidence>
<dbReference type="SUPFAM" id="SSF50729">
    <property type="entry name" value="PH domain-like"/>
    <property type="match status" value="1"/>
</dbReference>
<protein>
    <recommendedName>
        <fullName evidence="9">FACT complex subunit SSRP1</fullName>
    </recommendedName>
</protein>
<keyword evidence="5 9" id="KW-0805">Transcription regulation</keyword>
<dbReference type="GO" id="GO:0006281">
    <property type="term" value="P:DNA repair"/>
    <property type="evidence" value="ECO:0007669"/>
    <property type="project" value="UniProtKB-KW"/>
</dbReference>
<dbReference type="GO" id="GO:0003677">
    <property type="term" value="F:DNA binding"/>
    <property type="evidence" value="ECO:0007669"/>
    <property type="project" value="InterPro"/>
</dbReference>
<sequence length="330" mass="38421">MRPSTEKYSHKRLLLSKEEEGILMKEALDVTRLTSFIQSYYHITFEEEQISLSGHNWGDVEFKGKTLSFSLDSKNTFEVCLIDVAQTQLHGKTDVHLEFHSSDTTRANENNSLLDLSFHIPDSNTQFNAYDDRTPAQVFHDKISCMIEVESSEGPVVTFEQVQLLTPRYAIELYISFLHLQGFANAFKIQYSNIHQIFVLPKFNEPHTCVAISLNPPLQRGQTQYPYIVLQFETKMVVDKKLTVSEELWADKYKDPLEASYKIEYVAFQRDDGGSAMLHYFDLLVKHGYDQQHEFRNIRRTEYHKVHNFMRMKSLWLGSMAMVVAVRAKR</sequence>
<keyword evidence="2 9" id="KW-0158">Chromosome</keyword>
<feature type="domain" description="FACT complex subunit SSRP1-like first PH" evidence="11">
    <location>
        <begin position="156"/>
        <end position="263"/>
    </location>
</feature>
<dbReference type="FunFam" id="2.30.29.150:FF:000001">
    <property type="entry name" value="Fact complex subunit ssrp1"/>
    <property type="match status" value="1"/>
</dbReference>
<gene>
    <name evidence="12" type="ORF">J5N97_013807</name>
</gene>
<keyword evidence="3 9" id="KW-0235">DNA replication</keyword>
<dbReference type="InterPro" id="IPR000969">
    <property type="entry name" value="SSRP1/POB3"/>
</dbReference>
<name>A0A9D5HJ67_9LILI</name>
<evidence type="ECO:0000256" key="1">
    <source>
        <dbReference type="ARBA" id="ARBA00010060"/>
    </source>
</evidence>
<evidence type="ECO:0000256" key="6">
    <source>
        <dbReference type="ARBA" id="ARBA00023163"/>
    </source>
</evidence>
<keyword evidence="7 9" id="KW-0234">DNA repair</keyword>
<dbReference type="Proteomes" id="UP001085076">
    <property type="component" value="Miscellaneous, Linkage group lg03"/>
</dbReference>
<evidence type="ECO:0000259" key="10">
    <source>
        <dbReference type="Pfam" id="PF03531"/>
    </source>
</evidence>
<evidence type="ECO:0000256" key="7">
    <source>
        <dbReference type="ARBA" id="ARBA00023204"/>
    </source>
</evidence>
<keyword evidence="8 9" id="KW-0539">Nucleus</keyword>
<comment type="subcellular location">
    <subcellularLocation>
        <location evidence="9">Nucleus</location>
    </subcellularLocation>
    <subcellularLocation>
        <location evidence="9">Chromosome</location>
    </subcellularLocation>
</comment>
<accession>A0A9D5HJ67</accession>
<comment type="caution">
    <text evidence="12">The sequence shown here is derived from an EMBL/GenBank/DDBJ whole genome shotgun (WGS) entry which is preliminary data.</text>
</comment>
<dbReference type="EMBL" id="JAGGNH010000003">
    <property type="protein sequence ID" value="KAJ0978333.1"/>
    <property type="molecule type" value="Genomic_DNA"/>
</dbReference>
<dbReference type="Gene3D" id="2.30.29.220">
    <property type="entry name" value="Structure-specific recognition protein (SSRP1)"/>
    <property type="match status" value="1"/>
</dbReference>
<evidence type="ECO:0000256" key="9">
    <source>
        <dbReference type="RuleBase" id="RU364013"/>
    </source>
</evidence>
<reference evidence="12" key="2">
    <citation type="journal article" date="2022" name="Hortic Res">
        <title>The genome of Dioscorea zingiberensis sheds light on the biosynthesis, origin and evolution of the medicinally important diosgenin saponins.</title>
        <authorList>
            <person name="Li Y."/>
            <person name="Tan C."/>
            <person name="Li Z."/>
            <person name="Guo J."/>
            <person name="Li S."/>
            <person name="Chen X."/>
            <person name="Wang C."/>
            <person name="Dai X."/>
            <person name="Yang H."/>
            <person name="Song W."/>
            <person name="Hou L."/>
            <person name="Xu J."/>
            <person name="Tong Z."/>
            <person name="Xu A."/>
            <person name="Yuan X."/>
            <person name="Wang W."/>
            <person name="Yang Q."/>
            <person name="Chen L."/>
            <person name="Sun Z."/>
            <person name="Wang K."/>
            <person name="Pan B."/>
            <person name="Chen J."/>
            <person name="Bao Y."/>
            <person name="Liu F."/>
            <person name="Qi X."/>
            <person name="Gang D.R."/>
            <person name="Wen J."/>
            <person name="Li J."/>
        </authorList>
    </citation>
    <scope>NUCLEOTIDE SEQUENCE</scope>
    <source>
        <strain evidence="12">Dzin_1.0</strain>
    </source>
</reference>
<dbReference type="InterPro" id="IPR038167">
    <property type="entry name" value="SSRP1_sf"/>
</dbReference>
<comment type="function">
    <text evidence="9">Component of the FACT complex, a general chromatin factor that acts to reorganize nucleosomes. The FACT complex is involved in multiple processes that require DNA as a template such as mRNA elongation, DNA replication and DNA repair. During transcription elongation the FACT complex acts as a histone chaperone that both destabilizes and restores nucleosomal structure. It facilitates the passage of RNA polymerase II and transcription by promoting the dissociation of one histone H2A-H2B dimer from the nucleosome, then subsequently promotes the reestablishment of the nucleosome following the passage of RNA polymerase II.</text>
</comment>
<dbReference type="GO" id="GO:0031491">
    <property type="term" value="F:nucleosome binding"/>
    <property type="evidence" value="ECO:0007669"/>
    <property type="project" value="TreeGrafter"/>
</dbReference>
<dbReference type="InterPro" id="IPR050454">
    <property type="entry name" value="RTT106/SSRP1_HistChap/FACT"/>
</dbReference>
<dbReference type="PANTHER" id="PTHR45849">
    <property type="entry name" value="FACT COMPLEX SUBUNIT SSRP1"/>
    <property type="match status" value="1"/>
</dbReference>
<dbReference type="InterPro" id="IPR024954">
    <property type="entry name" value="SSRP1_DD"/>
</dbReference>
<evidence type="ECO:0000256" key="2">
    <source>
        <dbReference type="ARBA" id="ARBA00022454"/>
    </source>
</evidence>
<dbReference type="PANTHER" id="PTHR45849:SF1">
    <property type="entry name" value="FACT COMPLEX SUBUNIT SSRP1"/>
    <property type="match status" value="1"/>
</dbReference>
<dbReference type="AlphaFoldDB" id="A0A9D5HJ67"/>
<evidence type="ECO:0000313" key="12">
    <source>
        <dbReference type="EMBL" id="KAJ0978333.1"/>
    </source>
</evidence>
<evidence type="ECO:0000256" key="8">
    <source>
        <dbReference type="ARBA" id="ARBA00023242"/>
    </source>
</evidence>
<evidence type="ECO:0000313" key="13">
    <source>
        <dbReference type="Proteomes" id="UP001085076"/>
    </source>
</evidence>
<evidence type="ECO:0000256" key="3">
    <source>
        <dbReference type="ARBA" id="ARBA00022705"/>
    </source>
</evidence>
<dbReference type="GO" id="GO:0006260">
    <property type="term" value="P:DNA replication"/>
    <property type="evidence" value="ECO:0007669"/>
    <property type="project" value="UniProtKB-KW"/>
</dbReference>
<dbReference type="FunFam" id="2.30.29.220:FF:000002">
    <property type="entry name" value="FACT complex subunit SSRP1"/>
    <property type="match status" value="1"/>
</dbReference>
<organism evidence="12 13">
    <name type="scientific">Dioscorea zingiberensis</name>
    <dbReference type="NCBI Taxonomy" id="325984"/>
    <lineage>
        <taxon>Eukaryota</taxon>
        <taxon>Viridiplantae</taxon>
        <taxon>Streptophyta</taxon>
        <taxon>Embryophyta</taxon>
        <taxon>Tracheophyta</taxon>
        <taxon>Spermatophyta</taxon>
        <taxon>Magnoliopsida</taxon>
        <taxon>Liliopsida</taxon>
        <taxon>Dioscoreales</taxon>
        <taxon>Dioscoreaceae</taxon>
        <taxon>Dioscorea</taxon>
    </lineage>
</organism>
<dbReference type="Pfam" id="PF21103">
    <property type="entry name" value="PH1_SSRP1-like"/>
    <property type="match status" value="1"/>
</dbReference>
<evidence type="ECO:0000256" key="5">
    <source>
        <dbReference type="ARBA" id="ARBA00023015"/>
    </source>
</evidence>
<dbReference type="Pfam" id="PF03531">
    <property type="entry name" value="SSrecog"/>
    <property type="match status" value="1"/>
</dbReference>
<dbReference type="OrthoDB" id="498543at2759"/>
<dbReference type="GO" id="GO:0035101">
    <property type="term" value="C:FACT complex"/>
    <property type="evidence" value="ECO:0007669"/>
    <property type="project" value="TreeGrafter"/>
</dbReference>
<feature type="domain" description="SSRP1 dimerization" evidence="10">
    <location>
        <begin position="54"/>
        <end position="122"/>
    </location>
</feature>
<dbReference type="GO" id="GO:0042393">
    <property type="term" value="F:histone binding"/>
    <property type="evidence" value="ECO:0007669"/>
    <property type="project" value="TreeGrafter"/>
</dbReference>
<keyword evidence="13" id="KW-1185">Reference proteome</keyword>
<reference evidence="12" key="1">
    <citation type="submission" date="2021-03" db="EMBL/GenBank/DDBJ databases">
        <authorList>
            <person name="Li Z."/>
            <person name="Yang C."/>
        </authorList>
    </citation>
    <scope>NUCLEOTIDE SEQUENCE</scope>
    <source>
        <strain evidence="12">Dzin_1.0</strain>
        <tissue evidence="12">Leaf</tissue>
    </source>
</reference>
<evidence type="ECO:0000259" key="11">
    <source>
        <dbReference type="Pfam" id="PF21103"/>
    </source>
</evidence>